<dbReference type="PROSITE" id="PS50114">
    <property type="entry name" value="GATA_ZN_FINGER_2"/>
    <property type="match status" value="1"/>
</dbReference>
<keyword evidence="1" id="KW-0862">Zinc</keyword>
<dbReference type="GO" id="GO:0043565">
    <property type="term" value="F:sequence-specific DNA binding"/>
    <property type="evidence" value="ECO:0007669"/>
    <property type="project" value="InterPro"/>
</dbReference>
<feature type="region of interest" description="Disordered" evidence="2">
    <location>
        <begin position="507"/>
        <end position="576"/>
    </location>
</feature>
<dbReference type="GO" id="GO:0008270">
    <property type="term" value="F:zinc ion binding"/>
    <property type="evidence" value="ECO:0007669"/>
    <property type="project" value="UniProtKB-KW"/>
</dbReference>
<dbReference type="EMBL" id="JANBQF010000094">
    <property type="protein sequence ID" value="KAJ2005599.1"/>
    <property type="molecule type" value="Genomic_DNA"/>
</dbReference>
<reference evidence="4" key="1">
    <citation type="submission" date="2022-07" db="EMBL/GenBank/DDBJ databases">
        <title>Phylogenomic reconstructions and comparative analyses of Kickxellomycotina fungi.</title>
        <authorList>
            <person name="Reynolds N.K."/>
            <person name="Stajich J.E."/>
            <person name="Barry K."/>
            <person name="Grigoriev I.V."/>
            <person name="Crous P."/>
            <person name="Smith M.E."/>
        </authorList>
    </citation>
    <scope>NUCLEOTIDE SEQUENCE</scope>
    <source>
        <strain evidence="4">IMI 214461</strain>
    </source>
</reference>
<comment type="caution">
    <text evidence="4">The sequence shown here is derived from an EMBL/GenBank/DDBJ whole genome shotgun (WGS) entry which is preliminary data.</text>
</comment>
<keyword evidence="1" id="KW-0479">Metal-binding</keyword>
<feature type="compositionally biased region" description="Polar residues" evidence="2">
    <location>
        <begin position="658"/>
        <end position="670"/>
    </location>
</feature>
<dbReference type="AlphaFoldDB" id="A0A9W8BM29"/>
<keyword evidence="5" id="KW-1185">Reference proteome</keyword>
<feature type="compositionally biased region" description="Low complexity" evidence="2">
    <location>
        <begin position="761"/>
        <end position="778"/>
    </location>
</feature>
<evidence type="ECO:0000313" key="5">
    <source>
        <dbReference type="Proteomes" id="UP001150907"/>
    </source>
</evidence>
<dbReference type="InterPro" id="IPR000679">
    <property type="entry name" value="Znf_GATA"/>
</dbReference>
<sequence>MTAKPNKRVAVLDTECIAKTVPLSAASLLSSSARPDCRHPCFWSVLHGENLNFAYVSASLHAFLGAERSAAVSGLSLFDFIHPDEATRARHDLVDTFVSKPFLGSTIRQRKLSLPSLPEIAKLRASNGASAARHHSPLPKRLKTILEDSVGASGADHADCDEDNNRPPEDGDACIDSGYLIANIALYLVSTRLSIMVCHYEDSPPEGLLPLSPPPAPPPPPLLLPTQQPVCAPCDCAATTPIMADASRVSLLLSQVNKLDAIDSYRAQQPAMSPGRRPVHSASSAGLVSRHAQVYSVESKALLCAFPEDAYRKIYGRSPTDAANEGAGLCSLWKHCRDKKIERHATELLHCPGVPGSDPICLQLQVRSAQAPTALFDVQSLLFRWGHLLFVCQQMRSETSPLEPVEDAPLSSYNLSTPPTDPLGTRGNGSSNGGGLPPELAVRYDPSSPFYVGAGCRMAVRQPSSVNGHQPGSPADTRPFSLSRAPVSVAANLPVRPAIVTLAPVESVPPRRQSSYTLPPAKSFEERRFSYPTQALGSDRRQQPHPPLPPPPLLPPLQPGGVQPPSTSSSLPSSSSLLQQYHAQQAMSVCGPATPSSATSSYSMGGAPRGSPLGTVSSPGSRLADKRQRVVMAGNGISSSSSSNGMRGVGPLAYKSGNGDSTSASVSAQPTPNISPMSVSIAQHTPVSLSPAPQSSASGYVQVNIYPPPETSGSGSESWRWSQVAGVYNQTHAQRPPPPLLLSHPTQSPHALVLQHEQYQSPVASAVASPSMAAPSSAHRSEHMKKTCRSCGTDSSPEWRKGPNGHKT</sequence>
<evidence type="ECO:0000259" key="3">
    <source>
        <dbReference type="PROSITE" id="PS50114"/>
    </source>
</evidence>
<dbReference type="Proteomes" id="UP001150907">
    <property type="component" value="Unassembled WGS sequence"/>
</dbReference>
<evidence type="ECO:0000256" key="1">
    <source>
        <dbReference type="PROSITE-ProRule" id="PRU00094"/>
    </source>
</evidence>
<dbReference type="OrthoDB" id="2162994at2759"/>
<evidence type="ECO:0000313" key="4">
    <source>
        <dbReference type="EMBL" id="KAJ2005599.1"/>
    </source>
</evidence>
<feature type="region of interest" description="Disordered" evidence="2">
    <location>
        <begin position="588"/>
        <end position="670"/>
    </location>
</feature>
<feature type="region of interest" description="Disordered" evidence="2">
    <location>
        <begin position="755"/>
        <end position="808"/>
    </location>
</feature>
<protein>
    <recommendedName>
        <fullName evidence="3">GATA-type domain-containing protein</fullName>
    </recommendedName>
</protein>
<feature type="compositionally biased region" description="Low complexity" evidence="2">
    <location>
        <begin position="592"/>
        <end position="601"/>
    </location>
</feature>
<feature type="domain" description="GATA-type" evidence="3">
    <location>
        <begin position="782"/>
        <end position="808"/>
    </location>
</feature>
<accession>A0A9W8BM29</accession>
<feature type="compositionally biased region" description="Gly residues" evidence="2">
    <location>
        <begin position="426"/>
        <end position="436"/>
    </location>
</feature>
<gene>
    <name evidence="4" type="ORF">H4R26_001874</name>
</gene>
<keyword evidence="1" id="KW-0863">Zinc-finger</keyword>
<dbReference type="GO" id="GO:0006355">
    <property type="term" value="P:regulation of DNA-templated transcription"/>
    <property type="evidence" value="ECO:0007669"/>
    <property type="project" value="InterPro"/>
</dbReference>
<evidence type="ECO:0000256" key="2">
    <source>
        <dbReference type="SAM" id="MobiDB-lite"/>
    </source>
</evidence>
<feature type="compositionally biased region" description="Pro residues" evidence="2">
    <location>
        <begin position="544"/>
        <end position="558"/>
    </location>
</feature>
<feature type="compositionally biased region" description="Low complexity" evidence="2">
    <location>
        <begin position="559"/>
        <end position="576"/>
    </location>
</feature>
<name>A0A9W8BM29_9FUNG</name>
<organism evidence="4 5">
    <name type="scientific">Coemansia thaxteri</name>
    <dbReference type="NCBI Taxonomy" id="2663907"/>
    <lineage>
        <taxon>Eukaryota</taxon>
        <taxon>Fungi</taxon>
        <taxon>Fungi incertae sedis</taxon>
        <taxon>Zoopagomycota</taxon>
        <taxon>Kickxellomycotina</taxon>
        <taxon>Kickxellomycetes</taxon>
        <taxon>Kickxellales</taxon>
        <taxon>Kickxellaceae</taxon>
        <taxon>Coemansia</taxon>
    </lineage>
</organism>
<feature type="region of interest" description="Disordered" evidence="2">
    <location>
        <begin position="402"/>
        <end position="440"/>
    </location>
</feature>
<proteinExistence type="predicted"/>